<organism evidence="1 2">
    <name type="scientific">Amborella trichopoda</name>
    <dbReference type="NCBI Taxonomy" id="13333"/>
    <lineage>
        <taxon>Eukaryota</taxon>
        <taxon>Viridiplantae</taxon>
        <taxon>Streptophyta</taxon>
        <taxon>Embryophyta</taxon>
        <taxon>Tracheophyta</taxon>
        <taxon>Spermatophyta</taxon>
        <taxon>Magnoliopsida</taxon>
        <taxon>Amborellales</taxon>
        <taxon>Amborellaceae</taxon>
        <taxon>Amborella</taxon>
    </lineage>
</organism>
<name>W1PB62_AMBTC</name>
<evidence type="ECO:0000313" key="1">
    <source>
        <dbReference type="EMBL" id="ERN04944.1"/>
    </source>
</evidence>
<reference evidence="2" key="1">
    <citation type="journal article" date="2013" name="Science">
        <title>The Amborella genome and the evolution of flowering plants.</title>
        <authorList>
            <consortium name="Amborella Genome Project"/>
        </authorList>
    </citation>
    <scope>NUCLEOTIDE SEQUENCE [LARGE SCALE GENOMIC DNA]</scope>
</reference>
<keyword evidence="2" id="KW-1185">Reference proteome</keyword>
<dbReference type="Gramene" id="ERN04944">
    <property type="protein sequence ID" value="ERN04944"/>
    <property type="gene ID" value="AMTR_s00080p00131430"/>
</dbReference>
<sequence>MVQNTLRKVSIGLSLTVLDLHGNYASGAIPHLDSTRYCLATMEGEDPSLDDAPSLDSEEANLEAEVAVNGRIMALVPTLITTVVPLAVVAPKFLDNQAQVGHGCLIPSSNSTGSSTMDAIAQEAAEAMTNKLVPASMADTSMKDLNASSFPPASALASESPIIDLDEYDTCSSMHHTSLDGWWYFI</sequence>
<dbReference type="EMBL" id="KI394095">
    <property type="protein sequence ID" value="ERN04944.1"/>
    <property type="molecule type" value="Genomic_DNA"/>
</dbReference>
<gene>
    <name evidence="1" type="ORF">AMTR_s00080p00131430</name>
</gene>
<dbReference type="AlphaFoldDB" id="W1PB62"/>
<dbReference type="Proteomes" id="UP000017836">
    <property type="component" value="Unassembled WGS sequence"/>
</dbReference>
<accession>W1PB62</accession>
<protein>
    <submittedName>
        <fullName evidence="1">Uncharacterized protein</fullName>
    </submittedName>
</protein>
<proteinExistence type="predicted"/>
<evidence type="ECO:0000313" key="2">
    <source>
        <dbReference type="Proteomes" id="UP000017836"/>
    </source>
</evidence>
<dbReference type="HOGENOM" id="CLU_092583_0_0_1"/>